<evidence type="ECO:0000313" key="3">
    <source>
        <dbReference type="Proteomes" id="UP000887540"/>
    </source>
</evidence>
<evidence type="ECO:0000256" key="2">
    <source>
        <dbReference type="SAM" id="MobiDB-lite"/>
    </source>
</evidence>
<dbReference type="WBParaSite" id="ACRNAN_scaffold8394.g29561.t1">
    <property type="protein sequence ID" value="ACRNAN_scaffold8394.g29561.t1"/>
    <property type="gene ID" value="ACRNAN_scaffold8394.g29561"/>
</dbReference>
<proteinExistence type="predicted"/>
<accession>A0A914EHI4</accession>
<protein>
    <submittedName>
        <fullName evidence="4">Serine-threonine/tyrosine-protein kinase catalytic domain-containing protein</fullName>
    </submittedName>
</protein>
<organism evidence="3 4">
    <name type="scientific">Acrobeloides nanus</name>
    <dbReference type="NCBI Taxonomy" id="290746"/>
    <lineage>
        <taxon>Eukaryota</taxon>
        <taxon>Metazoa</taxon>
        <taxon>Ecdysozoa</taxon>
        <taxon>Nematoda</taxon>
        <taxon>Chromadorea</taxon>
        <taxon>Rhabditida</taxon>
        <taxon>Tylenchina</taxon>
        <taxon>Cephalobomorpha</taxon>
        <taxon>Cephaloboidea</taxon>
        <taxon>Cephalobidae</taxon>
        <taxon>Acrobeloides</taxon>
    </lineage>
</organism>
<name>A0A914EHI4_9BILA</name>
<feature type="compositionally biased region" description="Polar residues" evidence="2">
    <location>
        <begin position="177"/>
        <end position="194"/>
    </location>
</feature>
<evidence type="ECO:0000313" key="4">
    <source>
        <dbReference type="WBParaSite" id="ACRNAN_scaffold8394.g29561.t1"/>
    </source>
</evidence>
<evidence type="ECO:0000256" key="1">
    <source>
        <dbReference type="SAM" id="Coils"/>
    </source>
</evidence>
<sequence>MLIEKSGLSTRFNIRLGMDKKNLSPLMPKDAPMSLQTLIRWCWSDQPQNRPKDLTIITQLDNLACELAELTDEEWSNKKKHWKNPCSQSGSPASTIISESDHGVMSHDSKASATFPNFQLPQFSNEEMTMTVLEALTQLTKEVKSIRQNQENLANEVEHLRRQFEGARQIFHRRQPSVASKTTTSGFQSRQSLLASPEKETSRHRNSLCTCRNCGHLFYGGSNQCLKVDGPNASKSLTAVHELVHELEDRSTSVPFELTSIVQSNTASNESDEIINDLIDKNFH</sequence>
<dbReference type="Proteomes" id="UP000887540">
    <property type="component" value="Unplaced"/>
</dbReference>
<reference evidence="4" key="1">
    <citation type="submission" date="2022-11" db="UniProtKB">
        <authorList>
            <consortium name="WormBaseParasite"/>
        </authorList>
    </citation>
    <scope>IDENTIFICATION</scope>
</reference>
<keyword evidence="3" id="KW-1185">Reference proteome</keyword>
<keyword evidence="1" id="KW-0175">Coiled coil</keyword>
<dbReference type="AlphaFoldDB" id="A0A914EHI4"/>
<feature type="coiled-coil region" evidence="1">
    <location>
        <begin position="136"/>
        <end position="170"/>
    </location>
</feature>
<feature type="region of interest" description="Disordered" evidence="2">
    <location>
        <begin position="173"/>
        <end position="199"/>
    </location>
</feature>